<accession>A0A3P6SMD0</accession>
<evidence type="ECO:0000313" key="1">
    <source>
        <dbReference type="EMBL" id="VDK72479.1"/>
    </source>
</evidence>
<organism evidence="1 2">
    <name type="scientific">Cylicostephanus goldi</name>
    <name type="common">Nematode worm</name>
    <dbReference type="NCBI Taxonomy" id="71465"/>
    <lineage>
        <taxon>Eukaryota</taxon>
        <taxon>Metazoa</taxon>
        <taxon>Ecdysozoa</taxon>
        <taxon>Nematoda</taxon>
        <taxon>Chromadorea</taxon>
        <taxon>Rhabditida</taxon>
        <taxon>Rhabditina</taxon>
        <taxon>Rhabditomorpha</taxon>
        <taxon>Strongyloidea</taxon>
        <taxon>Strongylidae</taxon>
        <taxon>Cylicostephanus</taxon>
    </lineage>
</organism>
<proteinExistence type="predicted"/>
<dbReference type="Proteomes" id="UP000271889">
    <property type="component" value="Unassembled WGS sequence"/>
</dbReference>
<name>A0A3P6SMD0_CYLGO</name>
<sequence>MEGLTRMCEHSPVYFRAETSRRIINSPFFTIPPYLADLSPIDSCYLQMSASSRGLPVSLVRNRSIDDFNEQVVNMLDEVEKRVEQLR</sequence>
<protein>
    <submittedName>
        <fullName evidence="1">Uncharacterized protein</fullName>
    </submittedName>
</protein>
<dbReference type="OrthoDB" id="6284251at2759"/>
<evidence type="ECO:0000313" key="2">
    <source>
        <dbReference type="Proteomes" id="UP000271889"/>
    </source>
</evidence>
<gene>
    <name evidence="1" type="ORF">CGOC_LOCUS6836</name>
</gene>
<keyword evidence="2" id="KW-1185">Reference proteome</keyword>
<reference evidence="1 2" key="1">
    <citation type="submission" date="2018-11" db="EMBL/GenBank/DDBJ databases">
        <authorList>
            <consortium name="Pathogen Informatics"/>
        </authorList>
    </citation>
    <scope>NUCLEOTIDE SEQUENCE [LARGE SCALE GENOMIC DNA]</scope>
</reference>
<dbReference type="EMBL" id="UYRV01022829">
    <property type="protein sequence ID" value="VDK72479.1"/>
    <property type="molecule type" value="Genomic_DNA"/>
</dbReference>
<dbReference type="AlphaFoldDB" id="A0A3P6SMD0"/>